<organism evidence="1 2">
    <name type="scientific">Pseudothermotoga lettingae (strain ATCC BAA-301 / DSM 14385 / NBRC 107922 / TMO)</name>
    <name type="common">Thermotoga lettingae</name>
    <dbReference type="NCBI Taxonomy" id="416591"/>
    <lineage>
        <taxon>Bacteria</taxon>
        <taxon>Thermotogati</taxon>
        <taxon>Thermotogota</taxon>
        <taxon>Thermotogae</taxon>
        <taxon>Thermotogales</taxon>
        <taxon>Thermotogaceae</taxon>
        <taxon>Pseudothermotoga</taxon>
    </lineage>
</organism>
<reference evidence="1 2" key="2">
    <citation type="journal article" date="2009" name="Proc. Natl. Acad. Sci. U.S.A.">
        <title>On the chimeric nature, thermophilic origin, and phylogenetic placement of the Thermotogales.</title>
        <authorList>
            <person name="Zhaxybayeva O."/>
            <person name="Swithers K.S."/>
            <person name="Lapierre P."/>
            <person name="Fournier G.P."/>
            <person name="Bickhart D.M."/>
            <person name="DeBoy R.T."/>
            <person name="Nelson K.E."/>
            <person name="Nesbo C.L."/>
            <person name="Doolittle W.F."/>
            <person name="Gogarten J.P."/>
            <person name="Noll K.M."/>
        </authorList>
    </citation>
    <scope>NUCLEOTIDE SEQUENCE [LARGE SCALE GENOMIC DNA]</scope>
    <source>
        <strain evidence="2">ATCC BAA-301 / DSM 14385 / NBRC 107922 / TMO</strain>
    </source>
</reference>
<evidence type="ECO:0000313" key="2">
    <source>
        <dbReference type="Proteomes" id="UP000002016"/>
    </source>
</evidence>
<dbReference type="AlphaFoldDB" id="A8F3A8"/>
<evidence type="ECO:0000313" key="1">
    <source>
        <dbReference type="EMBL" id="ABV32642.1"/>
    </source>
</evidence>
<dbReference type="eggNOG" id="COG4126">
    <property type="taxonomic scope" value="Bacteria"/>
</dbReference>
<sequence>MLFITIGESPRDDVVPELIDIIGKRNISYREIGLIDNVDSRLYTPLNSQDILVSRKRDGSIAYVSHKWVSERLANLKLNDLGILLCTDDFENDRLILPYRVVRSFFKALPKLDKMTVVVPEEDQRENAIKRWNNISNRLSCIAFSPYKPQMKATSFDLRDEQLVYLDCIGFSLQHEKFFKDLTKGIVISARRILGNYLRCLIS</sequence>
<dbReference type="STRING" id="416591.Tlet_0070"/>
<dbReference type="InterPro" id="IPR010843">
    <property type="entry name" value="Uncharacterised_AroM"/>
</dbReference>
<name>A8F3A8_PSELT</name>
<dbReference type="OrthoDB" id="9798683at2"/>
<reference evidence="1 2" key="1">
    <citation type="submission" date="2007-08" db="EMBL/GenBank/DDBJ databases">
        <title>Complete sequence of Thermotoga lettingae TMO.</title>
        <authorList>
            <consortium name="US DOE Joint Genome Institute"/>
            <person name="Copeland A."/>
            <person name="Lucas S."/>
            <person name="Lapidus A."/>
            <person name="Barry K."/>
            <person name="Glavina del Rio T."/>
            <person name="Dalin E."/>
            <person name="Tice H."/>
            <person name="Pitluck S."/>
            <person name="Foster B."/>
            <person name="Bruce D."/>
            <person name="Schmutz J."/>
            <person name="Larimer F."/>
            <person name="Land M."/>
            <person name="Hauser L."/>
            <person name="Kyrpides N."/>
            <person name="Mikhailova N."/>
            <person name="Nelson K."/>
            <person name="Gogarten J.P."/>
            <person name="Noll K."/>
            <person name="Richardson P."/>
        </authorList>
    </citation>
    <scope>NUCLEOTIDE SEQUENCE [LARGE SCALE GENOMIC DNA]</scope>
    <source>
        <strain evidence="2">ATCC BAA-301 / DSM 14385 / NBRC 107922 / TMO</strain>
    </source>
</reference>
<dbReference type="Pfam" id="PF07302">
    <property type="entry name" value="AroM"/>
    <property type="match status" value="1"/>
</dbReference>
<protein>
    <submittedName>
        <fullName evidence="1">AroM family protein</fullName>
    </submittedName>
</protein>
<dbReference type="KEGG" id="tle:Tlet_0070"/>
<dbReference type="RefSeq" id="WP_012002123.1">
    <property type="nucleotide sequence ID" value="NC_009828.1"/>
</dbReference>
<dbReference type="HOGENOM" id="CLU_077346_0_0_0"/>
<keyword evidence="2" id="KW-1185">Reference proteome</keyword>
<gene>
    <name evidence="1" type="ordered locus">Tlet_0070</name>
</gene>
<dbReference type="EMBL" id="CP000812">
    <property type="protein sequence ID" value="ABV32642.1"/>
    <property type="molecule type" value="Genomic_DNA"/>
</dbReference>
<dbReference type="Proteomes" id="UP000002016">
    <property type="component" value="Chromosome"/>
</dbReference>
<accession>A8F3A8</accession>
<proteinExistence type="predicted"/>